<reference evidence="2 3" key="1">
    <citation type="submission" date="2021-06" db="EMBL/GenBank/DDBJ databases">
        <title>A haploid diamondback moth (Plutella xylostella L.) genome assembly resolves 31 chromosomes and identifies a diamide resistance mutation.</title>
        <authorList>
            <person name="Ward C.M."/>
            <person name="Perry K.D."/>
            <person name="Baker G."/>
            <person name="Powis K."/>
            <person name="Heckel D.G."/>
            <person name="Baxter S.W."/>
        </authorList>
    </citation>
    <scope>NUCLEOTIDE SEQUENCE [LARGE SCALE GENOMIC DNA]</scope>
    <source>
        <strain evidence="2 3">LV</strain>
        <tissue evidence="2">Single pupa</tissue>
    </source>
</reference>
<evidence type="ECO:0000313" key="3">
    <source>
        <dbReference type="Proteomes" id="UP000823941"/>
    </source>
</evidence>
<sequence length="66" mass="6917">MTSAPVAETSQPPPSPSSAGSSMVSCSAVSCRHERTPCAVHSHRSGELLQLRPKPRGAAWSNTTSR</sequence>
<protein>
    <submittedName>
        <fullName evidence="2">Uncharacterized protein</fullName>
    </submittedName>
</protein>
<gene>
    <name evidence="2" type="ORF">JYU34_018298</name>
</gene>
<accession>A0ABQ7Q086</accession>
<comment type="caution">
    <text evidence="2">The sequence shown here is derived from an EMBL/GenBank/DDBJ whole genome shotgun (WGS) entry which is preliminary data.</text>
</comment>
<dbReference type="Proteomes" id="UP000823941">
    <property type="component" value="Chromosome 24"/>
</dbReference>
<organism evidence="2 3">
    <name type="scientific">Plutella xylostella</name>
    <name type="common">Diamondback moth</name>
    <name type="synonym">Plutella maculipennis</name>
    <dbReference type="NCBI Taxonomy" id="51655"/>
    <lineage>
        <taxon>Eukaryota</taxon>
        <taxon>Metazoa</taxon>
        <taxon>Ecdysozoa</taxon>
        <taxon>Arthropoda</taxon>
        <taxon>Hexapoda</taxon>
        <taxon>Insecta</taxon>
        <taxon>Pterygota</taxon>
        <taxon>Neoptera</taxon>
        <taxon>Endopterygota</taxon>
        <taxon>Lepidoptera</taxon>
        <taxon>Glossata</taxon>
        <taxon>Ditrysia</taxon>
        <taxon>Yponomeutoidea</taxon>
        <taxon>Plutellidae</taxon>
        <taxon>Plutella</taxon>
    </lineage>
</organism>
<evidence type="ECO:0000313" key="2">
    <source>
        <dbReference type="EMBL" id="KAG7298645.1"/>
    </source>
</evidence>
<dbReference type="EMBL" id="JAHIBW010000024">
    <property type="protein sequence ID" value="KAG7298645.1"/>
    <property type="molecule type" value="Genomic_DNA"/>
</dbReference>
<keyword evidence="3" id="KW-1185">Reference proteome</keyword>
<feature type="compositionally biased region" description="Low complexity" evidence="1">
    <location>
        <begin position="17"/>
        <end position="30"/>
    </location>
</feature>
<evidence type="ECO:0000256" key="1">
    <source>
        <dbReference type="SAM" id="MobiDB-lite"/>
    </source>
</evidence>
<name>A0ABQ7Q086_PLUXY</name>
<feature type="region of interest" description="Disordered" evidence="1">
    <location>
        <begin position="1"/>
        <end position="66"/>
    </location>
</feature>
<proteinExistence type="predicted"/>